<dbReference type="EMBL" id="CP051651">
    <property type="protein sequence ID" value="QJD69961.1"/>
    <property type="molecule type" value="Genomic_DNA"/>
</dbReference>
<dbReference type="Proteomes" id="UP000503498">
    <property type="component" value="Chromosome"/>
</dbReference>
<dbReference type="InterPro" id="IPR036388">
    <property type="entry name" value="WH-like_DNA-bd_sf"/>
</dbReference>
<reference evidence="1 2" key="2">
    <citation type="submission" date="2020-04" db="EMBL/GenBank/DDBJ databases">
        <authorList>
            <person name="Fomenkov A."/>
            <person name="Anton B.P."/>
            <person name="Roberts R.J."/>
        </authorList>
    </citation>
    <scope>NUCLEOTIDE SEQUENCE [LARGE SCALE GENOMIC DNA]</scope>
    <source>
        <strain evidence="1 2">NEB122</strain>
    </source>
</reference>
<protein>
    <submittedName>
        <fullName evidence="1">Uncharacterized protein</fullName>
    </submittedName>
</protein>
<name>A0A7Z2ZJ25_XANCA</name>
<dbReference type="AlphaFoldDB" id="A0A7Z2ZJ25"/>
<evidence type="ECO:0000313" key="2">
    <source>
        <dbReference type="Proteomes" id="UP000503498"/>
    </source>
</evidence>
<gene>
    <name evidence="1" type="ORF">HG421_03855</name>
</gene>
<organism evidence="1 2">
    <name type="scientific">Xanthomonas campestris pv. badrii</name>
    <dbReference type="NCBI Taxonomy" id="149696"/>
    <lineage>
        <taxon>Bacteria</taxon>
        <taxon>Pseudomonadati</taxon>
        <taxon>Pseudomonadota</taxon>
        <taxon>Gammaproteobacteria</taxon>
        <taxon>Lysobacterales</taxon>
        <taxon>Lysobacteraceae</taxon>
        <taxon>Xanthomonas</taxon>
    </lineage>
</organism>
<sequence length="224" mass="25734">MSKITSIEHKSDRDRYWIFVDGEYCCSIRARTFPAMGLHVNQEIDCAEIKARENFHWKSAYGEAAWDKEKVRLDRIKAVIESFDSRLSVRVTGFGANTSEFIAHHPEEPGKPDLEVGVEDENRLLAVVEVTGTERFRGDNPPTYWVRPDKLAYAKSHPDQDVWIVLHYAEPTELIVVIKPDSAKKYPVENITIRESIERYVIFSDNDPECVALDVFAQHLISLI</sequence>
<dbReference type="Gene3D" id="1.10.10.10">
    <property type="entry name" value="Winged helix-like DNA-binding domain superfamily/Winged helix DNA-binding domain"/>
    <property type="match status" value="1"/>
</dbReference>
<proteinExistence type="predicted"/>
<accession>A0A7Z2ZJ25</accession>
<evidence type="ECO:0000313" key="1">
    <source>
        <dbReference type="EMBL" id="QJD69961.1"/>
    </source>
</evidence>
<reference evidence="1 2" key="1">
    <citation type="submission" date="2020-04" db="EMBL/GenBank/DDBJ databases">
        <title>Genome-Wide Identification of 5-Methylcytosine Sites in Bacterial Genomes By High-Throughput Sequencing of MspJI Restriction Fragments.</title>
        <authorList>
            <person name="Wu V."/>
        </authorList>
    </citation>
    <scope>NUCLEOTIDE SEQUENCE [LARGE SCALE GENOMIC DNA]</scope>
    <source>
        <strain evidence="1 2">NEB122</strain>
    </source>
</reference>